<accession>A0A928YRI6</accession>
<reference evidence="3" key="1">
    <citation type="submission" date="2018-02" db="EMBL/GenBank/DDBJ databases">
        <authorList>
            <person name="Vasarhelyi B.M."/>
            <person name="Deshmukh S."/>
            <person name="Balint B."/>
            <person name="Kukolya J."/>
        </authorList>
    </citation>
    <scope>NUCLEOTIDE SEQUENCE</scope>
    <source>
        <strain evidence="3">KB22</strain>
    </source>
</reference>
<keyword evidence="4" id="KW-1185">Reference proteome</keyword>
<gene>
    <name evidence="3" type="ORF">C4F49_10995</name>
</gene>
<dbReference type="Gene3D" id="3.30.530.20">
    <property type="match status" value="1"/>
</dbReference>
<comment type="similarity">
    <text evidence="1">Belongs to the AHA1 family.</text>
</comment>
<evidence type="ECO:0000313" key="3">
    <source>
        <dbReference type="EMBL" id="MBE8714210.1"/>
    </source>
</evidence>
<evidence type="ECO:0000256" key="1">
    <source>
        <dbReference type="ARBA" id="ARBA00006817"/>
    </source>
</evidence>
<protein>
    <submittedName>
        <fullName evidence="3">ATPase</fullName>
    </submittedName>
</protein>
<evidence type="ECO:0000313" key="4">
    <source>
        <dbReference type="Proteomes" id="UP000616201"/>
    </source>
</evidence>
<dbReference type="RefSeq" id="WP_196934381.1">
    <property type="nucleotide sequence ID" value="NZ_MU158697.1"/>
</dbReference>
<organism evidence="3 4">
    <name type="scientific">Sphingobacterium hungaricum</name>
    <dbReference type="NCBI Taxonomy" id="2082723"/>
    <lineage>
        <taxon>Bacteria</taxon>
        <taxon>Pseudomonadati</taxon>
        <taxon>Bacteroidota</taxon>
        <taxon>Sphingobacteriia</taxon>
        <taxon>Sphingobacteriales</taxon>
        <taxon>Sphingobacteriaceae</taxon>
        <taxon>Sphingobacterium</taxon>
    </lineage>
</organism>
<evidence type="ECO:0000259" key="2">
    <source>
        <dbReference type="Pfam" id="PF08327"/>
    </source>
</evidence>
<dbReference type="Pfam" id="PF08327">
    <property type="entry name" value="AHSA1"/>
    <property type="match status" value="1"/>
</dbReference>
<feature type="domain" description="Activator of Hsp90 ATPase homologue 1/2-like C-terminal" evidence="2">
    <location>
        <begin position="12"/>
        <end position="122"/>
    </location>
</feature>
<dbReference type="AlphaFoldDB" id="A0A928YRI6"/>
<dbReference type="SUPFAM" id="SSF55961">
    <property type="entry name" value="Bet v1-like"/>
    <property type="match status" value="1"/>
</dbReference>
<dbReference type="Proteomes" id="UP000616201">
    <property type="component" value="Unassembled WGS sequence"/>
</dbReference>
<dbReference type="InterPro" id="IPR023393">
    <property type="entry name" value="START-like_dom_sf"/>
</dbReference>
<name>A0A928YRI6_9SPHI</name>
<proteinExistence type="inferred from homology"/>
<sequence>MKDYKKYSIITAPPEDIYLALTTEITARLWTGDEVEINATEGGEFSFWDGAIVGKFLELVPSSKIVQQWYFDEDSPASIVTIKLHPHKKGTSIEINQTNIPEEAYDDLVDGWENIYLASLVDFYEEED</sequence>
<comment type="caution">
    <text evidence="3">The sequence shown here is derived from an EMBL/GenBank/DDBJ whole genome shotgun (WGS) entry which is preliminary data.</text>
</comment>
<dbReference type="InterPro" id="IPR013538">
    <property type="entry name" value="ASHA1/2-like_C"/>
</dbReference>
<dbReference type="EMBL" id="PRDK01000005">
    <property type="protein sequence ID" value="MBE8714210.1"/>
    <property type="molecule type" value="Genomic_DNA"/>
</dbReference>